<dbReference type="GeneID" id="107068406"/>
<dbReference type="PANTHER" id="PTHR12400:SF26">
    <property type="entry name" value="KINASE"/>
    <property type="match status" value="1"/>
</dbReference>
<protein>
    <recommendedName>
        <fullName evidence="4">Kinase</fullName>
        <ecNumber evidence="4">2.7.-.-</ecNumber>
    </recommendedName>
</protein>
<evidence type="ECO:0000256" key="2">
    <source>
        <dbReference type="ARBA" id="ARBA00022679"/>
    </source>
</evidence>
<dbReference type="RefSeq" id="XP_015180232.1">
    <property type="nucleotide sequence ID" value="XM_015324746.1"/>
</dbReference>
<evidence type="ECO:0000256" key="1">
    <source>
        <dbReference type="ARBA" id="ARBA00007374"/>
    </source>
</evidence>
<organism evidence="6 7">
    <name type="scientific">Polistes dominula</name>
    <name type="common">European paper wasp</name>
    <name type="synonym">Vespa dominula</name>
    <dbReference type="NCBI Taxonomy" id="743375"/>
    <lineage>
        <taxon>Eukaryota</taxon>
        <taxon>Metazoa</taxon>
        <taxon>Ecdysozoa</taxon>
        <taxon>Arthropoda</taxon>
        <taxon>Hexapoda</taxon>
        <taxon>Insecta</taxon>
        <taxon>Pterygota</taxon>
        <taxon>Neoptera</taxon>
        <taxon>Endopterygota</taxon>
        <taxon>Hymenoptera</taxon>
        <taxon>Apocrita</taxon>
        <taxon>Aculeata</taxon>
        <taxon>Vespoidea</taxon>
        <taxon>Vespidae</taxon>
        <taxon>Polistinae</taxon>
        <taxon>Polistini</taxon>
        <taxon>Polistes</taxon>
    </lineage>
</organism>
<name>A0ABM1IJ45_POLDO</name>
<keyword evidence="6" id="KW-1185">Reference proteome</keyword>
<evidence type="ECO:0000256" key="3">
    <source>
        <dbReference type="ARBA" id="ARBA00022777"/>
    </source>
</evidence>
<feature type="compositionally biased region" description="Polar residues" evidence="5">
    <location>
        <begin position="43"/>
        <end position="76"/>
    </location>
</feature>
<evidence type="ECO:0000313" key="7">
    <source>
        <dbReference type="RefSeq" id="XP_015180232.1"/>
    </source>
</evidence>
<keyword evidence="3 4" id="KW-0418">Kinase</keyword>
<evidence type="ECO:0000313" key="6">
    <source>
        <dbReference type="Proteomes" id="UP000694924"/>
    </source>
</evidence>
<dbReference type="InterPro" id="IPR005522">
    <property type="entry name" value="IPK"/>
</dbReference>
<keyword evidence="2 4" id="KW-0808">Transferase</keyword>
<dbReference type="SUPFAM" id="SSF56104">
    <property type="entry name" value="SAICAR synthase-like"/>
    <property type="match status" value="1"/>
</dbReference>
<dbReference type="EC" id="2.7.-.-" evidence="4"/>
<dbReference type="Gene3D" id="3.30.470.160">
    <property type="entry name" value="Inositol polyphosphate kinase"/>
    <property type="match status" value="1"/>
</dbReference>
<feature type="region of interest" description="Disordered" evidence="5">
    <location>
        <begin position="18"/>
        <end position="76"/>
    </location>
</feature>
<gene>
    <name evidence="7" type="primary">LOC107068406</name>
</gene>
<comment type="similarity">
    <text evidence="1 4">Belongs to the inositol phosphokinase (IPK) family.</text>
</comment>
<reference evidence="7" key="1">
    <citation type="submission" date="2025-08" db="UniProtKB">
        <authorList>
            <consortium name="RefSeq"/>
        </authorList>
    </citation>
    <scope>IDENTIFICATION</scope>
    <source>
        <tissue evidence="7">Whole body</tissue>
    </source>
</reference>
<dbReference type="InterPro" id="IPR038286">
    <property type="entry name" value="IPK_sf"/>
</dbReference>
<evidence type="ECO:0000256" key="5">
    <source>
        <dbReference type="SAM" id="MobiDB-lite"/>
    </source>
</evidence>
<accession>A0ABM1IJ45</accession>
<feature type="compositionally biased region" description="Basic and acidic residues" evidence="5">
    <location>
        <begin position="22"/>
        <end position="42"/>
    </location>
</feature>
<dbReference type="Proteomes" id="UP000694924">
    <property type="component" value="Unplaced"/>
</dbReference>
<sequence length="408" mass="46830">MSGFCRLTSTRFFLLQSSSNKEQNRINNHDSSARKDTRRQKDASSSNSNYSAFRQWRRSTSVGTNRSNSAGPRTVNSIAKLPNDAATIKKMEQFPLVLSDTTMPDEDLSLKFLALNALDLTAPASDVLLKNRLKSWFQLSGHPDGFAPAGPGTVWKRKSGGVENTERIVYEALSKDDAFRDCIPRYYREVEYKGDTFIELQDLLFGFNDPHVMDIKMGTRTFLESEVSKTMARSDLYQKMIAVDPNAPTEQEHEQRAVTKLRYMQFREQQSSTCSHGFRIEAMKLPGTPPITLKKVKSHEEVLNTMKTFLRNKEETRRNLLKRLKNLRTKIEQSKYFQTHEIIGSSIFMIYDNEKVGVWLIDFAKTYELPEGLKVTHRRPWEQGNHEEGFLFGLDNLISTIEEVDISS</sequence>
<dbReference type="PANTHER" id="PTHR12400">
    <property type="entry name" value="INOSITOL POLYPHOSPHATE KINASE"/>
    <property type="match status" value="1"/>
</dbReference>
<proteinExistence type="inferred from homology"/>
<evidence type="ECO:0000256" key="4">
    <source>
        <dbReference type="RuleBase" id="RU363090"/>
    </source>
</evidence>
<dbReference type="Pfam" id="PF03770">
    <property type="entry name" value="IPK"/>
    <property type="match status" value="1"/>
</dbReference>